<protein>
    <submittedName>
        <fullName evidence="3">Aldehyde dehydrogenase family protein</fullName>
    </submittedName>
</protein>
<keyword evidence="1" id="KW-0560">Oxidoreductase</keyword>
<dbReference type="Proteomes" id="UP001273935">
    <property type="component" value="Unassembled WGS sequence"/>
</dbReference>
<evidence type="ECO:0000313" key="3">
    <source>
        <dbReference type="EMBL" id="MDV3443949.1"/>
    </source>
</evidence>
<accession>A0ABU3Y1P7</accession>
<dbReference type="RefSeq" id="WP_317234889.1">
    <property type="nucleotide sequence ID" value="NZ_JAWJUL010000442.1"/>
</dbReference>
<dbReference type="InterPro" id="IPR015590">
    <property type="entry name" value="Aldehyde_DH_dom"/>
</dbReference>
<dbReference type="SUPFAM" id="SSF53720">
    <property type="entry name" value="ALDH-like"/>
    <property type="match status" value="1"/>
</dbReference>
<feature type="domain" description="Aldehyde dehydrogenase" evidence="2">
    <location>
        <begin position="35"/>
        <end position="61"/>
    </location>
</feature>
<evidence type="ECO:0000313" key="4">
    <source>
        <dbReference type="Proteomes" id="UP001273935"/>
    </source>
</evidence>
<dbReference type="EMBL" id="JAWJUL010000442">
    <property type="protein sequence ID" value="MDV3443949.1"/>
    <property type="molecule type" value="Genomic_DNA"/>
</dbReference>
<gene>
    <name evidence="3" type="ORF">R0G64_31725</name>
</gene>
<dbReference type="InterPro" id="IPR016162">
    <property type="entry name" value="Ald_DH_N"/>
</dbReference>
<dbReference type="Gene3D" id="3.40.605.10">
    <property type="entry name" value="Aldehyde Dehydrogenase, Chain A, domain 1"/>
    <property type="match status" value="1"/>
</dbReference>
<proteinExistence type="predicted"/>
<organism evidence="3 4">
    <name type="scientific">Metapseudomonas otitidis</name>
    <dbReference type="NCBI Taxonomy" id="319939"/>
    <lineage>
        <taxon>Bacteria</taxon>
        <taxon>Pseudomonadati</taxon>
        <taxon>Pseudomonadota</taxon>
        <taxon>Gammaproteobacteria</taxon>
        <taxon>Pseudomonadales</taxon>
        <taxon>Pseudomonadaceae</taxon>
        <taxon>Metapseudomonas</taxon>
    </lineage>
</organism>
<name>A0ABU3Y1P7_9GAMM</name>
<feature type="non-terminal residue" evidence="3">
    <location>
        <position position="71"/>
    </location>
</feature>
<feature type="non-terminal residue" evidence="3">
    <location>
        <position position="1"/>
    </location>
</feature>
<comment type="caution">
    <text evidence="3">The sequence shown here is derived from an EMBL/GenBank/DDBJ whole genome shotgun (WGS) entry which is preliminary data.</text>
</comment>
<reference evidence="3 4" key="1">
    <citation type="submission" date="2023-10" db="EMBL/GenBank/DDBJ databases">
        <title>Pseudomonas otitidis isolated from a paediatric patient with cystic fibrosis in Chile.</title>
        <authorList>
            <person name="Amsteins-Romero L."/>
            <person name="Opazo-Capurro A."/>
            <person name="Matus-Kohler M."/>
            <person name="Gonzalez-Rocha G."/>
        </authorList>
    </citation>
    <scope>NUCLEOTIDE SEQUENCE [LARGE SCALE GENOMIC DNA]</scope>
    <source>
        <strain evidence="3 4">P-714</strain>
    </source>
</reference>
<evidence type="ECO:0000256" key="1">
    <source>
        <dbReference type="ARBA" id="ARBA00023002"/>
    </source>
</evidence>
<sequence>LQPHPADDAAVDGGVHGVIALLVEAGGDAEAIEQCGNSVVWKPSEKTPLTALACQALFERVAAEFTDAPAH</sequence>
<evidence type="ECO:0000259" key="2">
    <source>
        <dbReference type="Pfam" id="PF00171"/>
    </source>
</evidence>
<dbReference type="InterPro" id="IPR016161">
    <property type="entry name" value="Ald_DH/histidinol_DH"/>
</dbReference>
<keyword evidence="4" id="KW-1185">Reference proteome</keyword>
<dbReference type="Pfam" id="PF00171">
    <property type="entry name" value="Aldedh"/>
    <property type="match status" value="1"/>
</dbReference>